<reference evidence="7" key="1">
    <citation type="submission" date="2022-11" db="EMBL/GenBank/DDBJ databases">
        <authorList>
            <person name="Petersen C."/>
        </authorList>
    </citation>
    <scope>NUCLEOTIDE SEQUENCE</scope>
    <source>
        <strain evidence="7">IBT 30069</strain>
    </source>
</reference>
<dbReference type="Gene3D" id="1.20.120.1240">
    <property type="entry name" value="Dynamin, middle domain"/>
    <property type="match status" value="1"/>
</dbReference>
<dbReference type="SMART" id="SM00053">
    <property type="entry name" value="DYNc"/>
    <property type="match status" value="1"/>
</dbReference>
<evidence type="ECO:0000259" key="5">
    <source>
        <dbReference type="PROSITE" id="PS51388"/>
    </source>
</evidence>
<evidence type="ECO:0000256" key="2">
    <source>
        <dbReference type="ARBA" id="ARBA00023134"/>
    </source>
</evidence>
<dbReference type="PANTHER" id="PTHR11566:SF215">
    <property type="entry name" value="DYNAMIN GTPASE"/>
    <property type="match status" value="1"/>
</dbReference>
<dbReference type="InterPro" id="IPR030381">
    <property type="entry name" value="G_DYNAMIN_dom"/>
</dbReference>
<keyword evidence="1" id="KW-0547">Nucleotide-binding</keyword>
<evidence type="ECO:0000256" key="4">
    <source>
        <dbReference type="SAM" id="MobiDB-lite"/>
    </source>
</evidence>
<dbReference type="InterPro" id="IPR045063">
    <property type="entry name" value="Dynamin_N"/>
</dbReference>
<name>A0A9W9FXL0_9EURO</name>
<dbReference type="GO" id="GO:0005874">
    <property type="term" value="C:microtubule"/>
    <property type="evidence" value="ECO:0007669"/>
    <property type="project" value="TreeGrafter"/>
</dbReference>
<dbReference type="OrthoDB" id="415706at2759"/>
<gene>
    <name evidence="7" type="ORF">N7456_004936</name>
</gene>
<evidence type="ECO:0000313" key="7">
    <source>
        <dbReference type="EMBL" id="KAJ5108261.1"/>
    </source>
</evidence>
<protein>
    <recommendedName>
        <fullName evidence="9">GED domain-containing protein</fullName>
    </recommendedName>
</protein>
<dbReference type="AlphaFoldDB" id="A0A9W9FXL0"/>
<feature type="domain" description="GED" evidence="5">
    <location>
        <begin position="518"/>
        <end position="605"/>
    </location>
</feature>
<dbReference type="InterPro" id="IPR022812">
    <property type="entry name" value="Dynamin"/>
</dbReference>
<evidence type="ECO:0000256" key="1">
    <source>
        <dbReference type="ARBA" id="ARBA00022741"/>
    </source>
</evidence>
<comment type="caution">
    <text evidence="7">The sequence shown here is derived from an EMBL/GenBank/DDBJ whole genome shotgun (WGS) entry which is preliminary data.</text>
</comment>
<dbReference type="InterPro" id="IPR027417">
    <property type="entry name" value="P-loop_NTPase"/>
</dbReference>
<organism evidence="7 8">
    <name type="scientific">Penicillium angulare</name>
    <dbReference type="NCBI Taxonomy" id="116970"/>
    <lineage>
        <taxon>Eukaryota</taxon>
        <taxon>Fungi</taxon>
        <taxon>Dikarya</taxon>
        <taxon>Ascomycota</taxon>
        <taxon>Pezizomycotina</taxon>
        <taxon>Eurotiomycetes</taxon>
        <taxon>Eurotiomycetidae</taxon>
        <taxon>Eurotiales</taxon>
        <taxon>Aspergillaceae</taxon>
        <taxon>Penicillium</taxon>
    </lineage>
</organism>
<dbReference type="GO" id="GO:0016020">
    <property type="term" value="C:membrane"/>
    <property type="evidence" value="ECO:0007669"/>
    <property type="project" value="TreeGrafter"/>
</dbReference>
<evidence type="ECO:0008006" key="9">
    <source>
        <dbReference type="Google" id="ProtNLM"/>
    </source>
</evidence>
<dbReference type="GO" id="GO:0000266">
    <property type="term" value="P:mitochondrial fission"/>
    <property type="evidence" value="ECO:0007669"/>
    <property type="project" value="TreeGrafter"/>
</dbReference>
<reference evidence="7" key="2">
    <citation type="journal article" date="2023" name="IMA Fungus">
        <title>Comparative genomic study of the Penicillium genus elucidates a diverse pangenome and 15 lateral gene transfer events.</title>
        <authorList>
            <person name="Petersen C."/>
            <person name="Sorensen T."/>
            <person name="Nielsen M.R."/>
            <person name="Sondergaard T.E."/>
            <person name="Sorensen J.L."/>
            <person name="Fitzpatrick D.A."/>
            <person name="Frisvad J.C."/>
            <person name="Nielsen K.L."/>
        </authorList>
    </citation>
    <scope>NUCLEOTIDE SEQUENCE</scope>
    <source>
        <strain evidence="7">IBT 30069</strain>
    </source>
</reference>
<keyword evidence="2" id="KW-0342">GTP-binding</keyword>
<dbReference type="GO" id="GO:0005525">
    <property type="term" value="F:GTP binding"/>
    <property type="evidence" value="ECO:0007669"/>
    <property type="project" value="InterPro"/>
</dbReference>
<dbReference type="Pfam" id="PF00350">
    <property type="entry name" value="Dynamin_N"/>
    <property type="match status" value="1"/>
</dbReference>
<dbReference type="InterPro" id="IPR001401">
    <property type="entry name" value="Dynamin_GTPase"/>
</dbReference>
<keyword evidence="8" id="KW-1185">Reference proteome</keyword>
<evidence type="ECO:0000259" key="6">
    <source>
        <dbReference type="PROSITE" id="PS51718"/>
    </source>
</evidence>
<dbReference type="GO" id="GO:0005739">
    <property type="term" value="C:mitochondrion"/>
    <property type="evidence" value="ECO:0007669"/>
    <property type="project" value="TreeGrafter"/>
</dbReference>
<dbReference type="GO" id="GO:0008017">
    <property type="term" value="F:microtubule binding"/>
    <property type="evidence" value="ECO:0007669"/>
    <property type="project" value="TreeGrafter"/>
</dbReference>
<dbReference type="GO" id="GO:0016559">
    <property type="term" value="P:peroxisome fission"/>
    <property type="evidence" value="ECO:0007669"/>
    <property type="project" value="TreeGrafter"/>
</dbReference>
<dbReference type="SUPFAM" id="SSF52540">
    <property type="entry name" value="P-loop containing nucleoside triphosphate hydrolases"/>
    <property type="match status" value="1"/>
</dbReference>
<feature type="region of interest" description="Disordered" evidence="4">
    <location>
        <begin position="289"/>
        <end position="318"/>
    </location>
</feature>
<dbReference type="Pfam" id="PF01031">
    <property type="entry name" value="Dynamin_M"/>
    <property type="match status" value="1"/>
</dbReference>
<dbReference type="GO" id="GO:0048312">
    <property type="term" value="P:intracellular distribution of mitochondria"/>
    <property type="evidence" value="ECO:0007669"/>
    <property type="project" value="TreeGrafter"/>
</dbReference>
<proteinExistence type="predicted"/>
<dbReference type="InterPro" id="IPR020850">
    <property type="entry name" value="GED_dom"/>
</dbReference>
<dbReference type="PROSITE" id="PS51718">
    <property type="entry name" value="G_DYNAMIN_2"/>
    <property type="match status" value="1"/>
</dbReference>
<evidence type="ECO:0000256" key="3">
    <source>
        <dbReference type="SAM" id="Coils"/>
    </source>
</evidence>
<dbReference type="CDD" id="cd08771">
    <property type="entry name" value="DLP_1"/>
    <property type="match status" value="1"/>
</dbReference>
<dbReference type="Proteomes" id="UP001149165">
    <property type="component" value="Unassembled WGS sequence"/>
</dbReference>
<accession>A0A9W9FXL0</accession>
<evidence type="ECO:0000313" key="8">
    <source>
        <dbReference type="Proteomes" id="UP001149165"/>
    </source>
</evidence>
<dbReference type="Gene3D" id="3.40.50.300">
    <property type="entry name" value="P-loop containing nucleotide triphosphate hydrolases"/>
    <property type="match status" value="1"/>
</dbReference>
<feature type="domain" description="Dynamin-type G" evidence="6">
    <location>
        <begin position="1"/>
        <end position="194"/>
    </location>
</feature>
<dbReference type="PRINTS" id="PR00195">
    <property type="entry name" value="DYNAMIN"/>
</dbReference>
<sequence length="605" mass="68793">MGLSTSTGDGQPTFSADILRLEIHGPDENHISVIDVPGIFKTTTPGLTSKSDIKLARDMVLGYMRNPRSIMLAVVPANVDIATQEIVEMTRGLDPDGMRTLRILTKPDLVDKGAEEAIIQLVEEKQESQELGWVVVRNLGQKDLQDPSKDRDAEEETFRRSAPWNQLSDDNYGIVALAKRLQGLLASNVRRVFPNVRSEVSKRLKECKRALDGLGDERESPEQQSKYLLAIVAKFQRITENALHTNYGSQDAFDNERDLRLATLVANRNAQLAEDFEFRGHVYTFKSHSHDDDLENRKDPPTSPTGTVANGIDNEEEKEEEEEICNSVPSRKISICHDIEDVLRDSQPIQGALTQGILPWIENIYEASRGFELGTFNASILASVLKKQSSKWPDLAEGYICDVICMVHIFTRKALNVACGDPQRGEIILSFLMDDLIEKYRRALWMTDFLLRIEREGTPMTQNHYLNSNLQKCRQSRIISEVGESSFFVKNEHGFREKSVRLSDLARIHDMSNLQHTVEDIHDILKSYYKVARKRFIDNLCMQAADYHLVTGPAAPMTLFSPSWVYQLSREQLEQIAGEEASVRRKRQRLQRQVKDLEKGRRIIV</sequence>
<feature type="coiled-coil region" evidence="3">
    <location>
        <begin position="573"/>
        <end position="600"/>
    </location>
</feature>
<dbReference type="PANTHER" id="PTHR11566">
    <property type="entry name" value="DYNAMIN"/>
    <property type="match status" value="1"/>
</dbReference>
<dbReference type="GO" id="GO:0003924">
    <property type="term" value="F:GTPase activity"/>
    <property type="evidence" value="ECO:0007669"/>
    <property type="project" value="InterPro"/>
</dbReference>
<dbReference type="EMBL" id="JAPQKH010000003">
    <property type="protein sequence ID" value="KAJ5108261.1"/>
    <property type="molecule type" value="Genomic_DNA"/>
</dbReference>
<dbReference type="GO" id="GO:0006897">
    <property type="term" value="P:endocytosis"/>
    <property type="evidence" value="ECO:0007669"/>
    <property type="project" value="TreeGrafter"/>
</dbReference>
<keyword evidence="3" id="KW-0175">Coiled coil</keyword>
<dbReference type="InterPro" id="IPR000375">
    <property type="entry name" value="Dynamin_stalk"/>
</dbReference>
<dbReference type="PROSITE" id="PS51388">
    <property type="entry name" value="GED"/>
    <property type="match status" value="1"/>
</dbReference>
<feature type="compositionally biased region" description="Basic and acidic residues" evidence="4">
    <location>
        <begin position="289"/>
        <end position="300"/>
    </location>
</feature>